<comment type="caution">
    <text evidence="1">The sequence shown here is derived from an EMBL/GenBank/DDBJ whole genome shotgun (WGS) entry which is preliminary data.</text>
</comment>
<organism evidence="1 2">
    <name type="scientific">Prorocentrum cordatum</name>
    <dbReference type="NCBI Taxonomy" id="2364126"/>
    <lineage>
        <taxon>Eukaryota</taxon>
        <taxon>Sar</taxon>
        <taxon>Alveolata</taxon>
        <taxon>Dinophyceae</taxon>
        <taxon>Prorocentrales</taxon>
        <taxon>Prorocentraceae</taxon>
        <taxon>Prorocentrum</taxon>
    </lineage>
</organism>
<gene>
    <name evidence="1" type="ORF">PCOR1329_LOCUS61447</name>
</gene>
<dbReference type="EMBL" id="CAUYUJ010017727">
    <property type="protein sequence ID" value="CAK0877363.1"/>
    <property type="molecule type" value="Genomic_DNA"/>
</dbReference>
<sequence>MSGSARSRALSDTMHCRSAIIVTPMIAAVRCQPNVCTGMRHSSEGGPDLPFPWLRNPIPLGVGELRLGHELCGVHLGIVEVLVELGPLVLELLDLGDSLLVLALELILLLLSLQRGDALRLRRLGVLGLDGVDAARRLLPSSKLLALGLEVAEGVELGLRLGGGELVDLLAQGCELTVLALLLRDLSGGPFLPGPHSTGLLVAARLWAALVGILVGLPRGVLDLGLAAPPAVAAPESAGPVGVVPAGAHPCPNP</sequence>
<accession>A0ABN9VYX8</accession>
<dbReference type="Proteomes" id="UP001189429">
    <property type="component" value="Unassembled WGS sequence"/>
</dbReference>
<protein>
    <submittedName>
        <fullName evidence="1">Uncharacterized protein</fullName>
    </submittedName>
</protein>
<keyword evidence="2" id="KW-1185">Reference proteome</keyword>
<proteinExistence type="predicted"/>
<evidence type="ECO:0000313" key="2">
    <source>
        <dbReference type="Proteomes" id="UP001189429"/>
    </source>
</evidence>
<name>A0ABN9VYX8_9DINO</name>
<evidence type="ECO:0000313" key="1">
    <source>
        <dbReference type="EMBL" id="CAK0877363.1"/>
    </source>
</evidence>
<reference evidence="1" key="1">
    <citation type="submission" date="2023-10" db="EMBL/GenBank/DDBJ databases">
        <authorList>
            <person name="Chen Y."/>
            <person name="Shah S."/>
            <person name="Dougan E. K."/>
            <person name="Thang M."/>
            <person name="Chan C."/>
        </authorList>
    </citation>
    <scope>NUCLEOTIDE SEQUENCE [LARGE SCALE GENOMIC DNA]</scope>
</reference>